<dbReference type="PANTHER" id="PTHR16166:SF137">
    <property type="entry name" value="PLECKSTRIN HOMOLOGY (PH) DOMAIN-CONTAINING PROTEIN"/>
    <property type="match status" value="1"/>
</dbReference>
<dbReference type="PANTHER" id="PTHR16166">
    <property type="entry name" value="VACUOLAR PROTEIN SORTING-ASSOCIATED PROTEIN VPS13"/>
    <property type="match status" value="1"/>
</dbReference>
<dbReference type="GO" id="GO:0006623">
    <property type="term" value="P:protein targeting to vacuole"/>
    <property type="evidence" value="ECO:0007669"/>
    <property type="project" value="TreeGrafter"/>
</dbReference>
<organism evidence="1 2">
    <name type="scientific">Vanilla planifolia</name>
    <name type="common">Vanilla</name>
    <dbReference type="NCBI Taxonomy" id="51239"/>
    <lineage>
        <taxon>Eukaryota</taxon>
        <taxon>Viridiplantae</taxon>
        <taxon>Streptophyta</taxon>
        <taxon>Embryophyta</taxon>
        <taxon>Tracheophyta</taxon>
        <taxon>Spermatophyta</taxon>
        <taxon>Magnoliopsida</taxon>
        <taxon>Liliopsida</taxon>
        <taxon>Asparagales</taxon>
        <taxon>Orchidaceae</taxon>
        <taxon>Vanilloideae</taxon>
        <taxon>Vanilleae</taxon>
        <taxon>Vanilla</taxon>
    </lineage>
</organism>
<sequence length="424" mass="47968">MDGKTNRISQSLLIVVISEAELPTIEAMASAQYSVAVGLFLRCSAESSVQQQSARTCGASPETSADVKFLVKWNEIFFFKVDFVDNYIMEFTIIDMGRRACWRLGDDVVASEVTVRDGNRFVSISMHFTEGNEDGNNGSDDSRIHVDEFFETEQYSPSDGWHSCSLSFVNGHHQEMPNTSLPDGWEWIDEWHVDDTSVEISDGWVYAPDTEHLKWPETYDHLNHINFARQRRWIRHKKYTVHDLNKEISVGLLEPGHTIPLPLCGLVHPVFSYFLKLRPKLVGEQKEYSWSSVLKKHELSGSGNFNHTEGSEICVSELTEADTLLYCPEKSDFSTDKGGLWFCLTIQGEQIGKDIRSEPIHDWKLVISSALSINNYLPLSSEYAVVDKEGRESATRSQGVLFPGKSAKIYNANVQGSLYLSEFL</sequence>
<accession>A0A835QK33</accession>
<evidence type="ECO:0000313" key="2">
    <source>
        <dbReference type="Proteomes" id="UP000639772"/>
    </source>
</evidence>
<reference evidence="1 2" key="1">
    <citation type="journal article" date="2020" name="Nat. Food">
        <title>A phased Vanilla planifolia genome enables genetic improvement of flavour and production.</title>
        <authorList>
            <person name="Hasing T."/>
            <person name="Tang H."/>
            <person name="Brym M."/>
            <person name="Khazi F."/>
            <person name="Huang T."/>
            <person name="Chambers A.H."/>
        </authorList>
    </citation>
    <scope>NUCLEOTIDE SEQUENCE [LARGE SCALE GENOMIC DNA]</scope>
    <source>
        <tissue evidence="1">Leaf</tissue>
    </source>
</reference>
<dbReference type="OrthoDB" id="1747010at2759"/>
<evidence type="ECO:0000313" key="1">
    <source>
        <dbReference type="EMBL" id="KAG0474800.1"/>
    </source>
</evidence>
<dbReference type="EMBL" id="JADCNM010000007">
    <property type="protein sequence ID" value="KAG0474800.1"/>
    <property type="molecule type" value="Genomic_DNA"/>
</dbReference>
<protein>
    <recommendedName>
        <fullName evidence="3">Peroxin/Ferlin domain-containing protein</fullName>
    </recommendedName>
</protein>
<dbReference type="Proteomes" id="UP000639772">
    <property type="component" value="Chromosome 7"/>
</dbReference>
<gene>
    <name evidence="1" type="ORF">HPP92_014486</name>
</gene>
<name>A0A835QK33_VANPL</name>
<proteinExistence type="predicted"/>
<dbReference type="GO" id="GO:0045053">
    <property type="term" value="P:protein retention in Golgi apparatus"/>
    <property type="evidence" value="ECO:0007669"/>
    <property type="project" value="TreeGrafter"/>
</dbReference>
<evidence type="ECO:0008006" key="3">
    <source>
        <dbReference type="Google" id="ProtNLM"/>
    </source>
</evidence>
<comment type="caution">
    <text evidence="1">The sequence shown here is derived from an EMBL/GenBank/DDBJ whole genome shotgun (WGS) entry which is preliminary data.</text>
</comment>
<dbReference type="InterPro" id="IPR026847">
    <property type="entry name" value="VPS13"/>
</dbReference>
<dbReference type="AlphaFoldDB" id="A0A835QK33"/>